<evidence type="ECO:0000313" key="12">
    <source>
        <dbReference type="Proteomes" id="UP000006903"/>
    </source>
</evidence>
<dbReference type="GO" id="GO:0006420">
    <property type="term" value="P:arginyl-tRNA aminoacylation"/>
    <property type="evidence" value="ECO:0007669"/>
    <property type="project" value="InterPro"/>
</dbReference>
<name>B8D3Z5_DESA1</name>
<gene>
    <name evidence="11" type="ordered locus">DKAM_0500</name>
</gene>
<dbReference type="InterPro" id="IPR036695">
    <property type="entry name" value="Arg-tRNA-synth_N_sf"/>
</dbReference>
<comment type="similarity">
    <text evidence="1 9">Belongs to the class-I aminoacyl-tRNA synthetase family.</text>
</comment>
<dbReference type="AlphaFoldDB" id="B8D3Z5"/>
<evidence type="ECO:0000259" key="10">
    <source>
        <dbReference type="SMART" id="SM00836"/>
    </source>
</evidence>
<accession>B8D3Z5</accession>
<dbReference type="STRING" id="490899.DKAM_0500"/>
<dbReference type="InterPro" id="IPR001278">
    <property type="entry name" value="Arg-tRNA-ligase"/>
</dbReference>
<feature type="domain" description="DALR anticodon binding" evidence="10">
    <location>
        <begin position="626"/>
        <end position="758"/>
    </location>
</feature>
<dbReference type="Pfam" id="PF00750">
    <property type="entry name" value="tRNA-synt_1d"/>
    <property type="match status" value="2"/>
</dbReference>
<reference evidence="11 12" key="1">
    <citation type="journal article" date="2009" name="J. Bacteriol.">
        <title>Complete genome sequence of the anaerobic, protein-degrading hyperthermophilic crenarchaeon Desulfurococcus kamchatkensis.</title>
        <authorList>
            <person name="Ravin N.V."/>
            <person name="Mardanov A.V."/>
            <person name="Beletsky A.V."/>
            <person name="Kublanov I.V."/>
            <person name="Kolganova T.V."/>
            <person name="Lebedinsky A.V."/>
            <person name="Chernyh N.A."/>
            <person name="Bonch-Osmolovskaya E.A."/>
            <person name="Skryabin K.G."/>
        </authorList>
    </citation>
    <scope>NUCLEOTIDE SEQUENCE [LARGE SCALE GENOMIC DNA]</scope>
    <source>
        <strain evidence="12">DSM 18924 / JCM 16383 / VKM B-2413 / 1221n</strain>
    </source>
</reference>
<dbReference type="KEGG" id="dka:DKAM_0500"/>
<dbReference type="InterPro" id="IPR009080">
    <property type="entry name" value="tRNAsynth_Ia_anticodon-bd"/>
</dbReference>
<evidence type="ECO:0000256" key="9">
    <source>
        <dbReference type="RuleBase" id="RU363038"/>
    </source>
</evidence>
<keyword evidence="5 9" id="KW-0067">ATP-binding</keyword>
<dbReference type="Gene3D" id="1.10.730.10">
    <property type="entry name" value="Isoleucyl-tRNA Synthetase, Domain 1"/>
    <property type="match status" value="1"/>
</dbReference>
<dbReference type="GeneID" id="7170726"/>
<proteinExistence type="inferred from homology"/>
<dbReference type="RefSeq" id="WP_012608168.1">
    <property type="nucleotide sequence ID" value="NC_011766.1"/>
</dbReference>
<protein>
    <recommendedName>
        <fullName evidence="2">arginine--tRNA ligase</fullName>
        <ecNumber evidence="2">6.1.1.19</ecNumber>
    </recommendedName>
</protein>
<dbReference type="PRINTS" id="PR01038">
    <property type="entry name" value="TRNASYNTHARG"/>
</dbReference>
<evidence type="ECO:0000256" key="2">
    <source>
        <dbReference type="ARBA" id="ARBA00012837"/>
    </source>
</evidence>
<evidence type="ECO:0000256" key="3">
    <source>
        <dbReference type="ARBA" id="ARBA00022598"/>
    </source>
</evidence>
<comment type="catalytic activity">
    <reaction evidence="8">
        <text>tRNA(Arg) + L-arginine + ATP = L-arginyl-tRNA(Arg) + AMP + diphosphate</text>
        <dbReference type="Rhea" id="RHEA:20301"/>
        <dbReference type="Rhea" id="RHEA-COMP:9658"/>
        <dbReference type="Rhea" id="RHEA-COMP:9673"/>
        <dbReference type="ChEBI" id="CHEBI:30616"/>
        <dbReference type="ChEBI" id="CHEBI:32682"/>
        <dbReference type="ChEBI" id="CHEBI:33019"/>
        <dbReference type="ChEBI" id="CHEBI:78442"/>
        <dbReference type="ChEBI" id="CHEBI:78513"/>
        <dbReference type="ChEBI" id="CHEBI:456215"/>
        <dbReference type="EC" id="6.1.1.19"/>
    </reaction>
</comment>
<sequence>MPSASTSIQECILRGLVRAVKDSTGIEEEVVEKYIIEGKIRIAPTPDPRMGDYGVALHIVFKNYPRDKWEEIGSLIARKLLEYSAEECRLRNTVYVNGYINVEVDYSTIFKSFMESLLSGRLLSELRSIGFGKNIVVEHTSANPVHPLHIGSGRNSVIGDTYARLLKYLGFNVVRLFYVNDLGRQVAVLAYGVSKLRSQGIVPRPGLKIDHWYGIVYALTNIFIEEDRVAHELGMLSLELNKLLEELENTLQGLAGEADSPALKKLHSKIHILASKTRLKHDTVKILGELIKELRHQSESWEKLPDILNEYSRRVGELATRYRELYKEYVEYVKAKSTLCRDYHEICRGLQQGFRGYEDAEREISEIMKRAEGGDPEVRRLLRDISGNVLRGFIETLEKINIGFDGFDYESSDEVLELSKGIVDEVVKTAYTRIVDGAVEVDLNKAGEENKYVRSLFHPDQPGRFIIRRRDGTTLYVTRDIAYTLIKFKRYNAERVYNVIAVEQARAQKQLKAILYLLGYKREADNLVHFSYEMVHLKNMRMSGRRGIYYTMDELLMDMEDSIVARGIEGSSSFKQEAEGKYIDLMETARMLAVNNVRALLLSVEPGKVLSFDPSKIGSFEHGITVTYGLVRAQSILRKLWGLEPLVEINAVRSRSIEIYTSLNTESMEFNTEEKQILEMLVGYPRVLREAYEYMRPDKLLEYAVELSLFFNRMYEKHRVIGEPDAVKKAVRVLLTVAVFLVLADLAEIMGFHKLKKL</sequence>
<evidence type="ECO:0000256" key="6">
    <source>
        <dbReference type="ARBA" id="ARBA00022917"/>
    </source>
</evidence>
<dbReference type="EMBL" id="CP001140">
    <property type="protein sequence ID" value="ACL10826.1"/>
    <property type="molecule type" value="Genomic_DNA"/>
</dbReference>
<keyword evidence="6 9" id="KW-0648">Protein biosynthesis</keyword>
<dbReference type="InterPro" id="IPR008909">
    <property type="entry name" value="DALR_anticod-bd"/>
</dbReference>
<dbReference type="Gene3D" id="3.40.50.620">
    <property type="entry name" value="HUPs"/>
    <property type="match status" value="2"/>
</dbReference>
<dbReference type="GO" id="GO:0004814">
    <property type="term" value="F:arginine-tRNA ligase activity"/>
    <property type="evidence" value="ECO:0007669"/>
    <property type="project" value="UniProtKB-EC"/>
</dbReference>
<dbReference type="Pfam" id="PF05746">
    <property type="entry name" value="DALR_1"/>
    <property type="match status" value="1"/>
</dbReference>
<evidence type="ECO:0000256" key="4">
    <source>
        <dbReference type="ARBA" id="ARBA00022741"/>
    </source>
</evidence>
<dbReference type="GO" id="GO:0005524">
    <property type="term" value="F:ATP binding"/>
    <property type="evidence" value="ECO:0007669"/>
    <property type="project" value="UniProtKB-KW"/>
</dbReference>
<dbReference type="InterPro" id="IPR014729">
    <property type="entry name" value="Rossmann-like_a/b/a_fold"/>
</dbReference>
<evidence type="ECO:0000256" key="1">
    <source>
        <dbReference type="ARBA" id="ARBA00005594"/>
    </source>
</evidence>
<organism evidence="11 12">
    <name type="scientific">Desulfurococcus amylolyticus (strain DSM 18924 / JCM 16383 / VKM B-2413 / 1221n)</name>
    <name type="common">Desulfurococcus kamchatkensis</name>
    <dbReference type="NCBI Taxonomy" id="490899"/>
    <lineage>
        <taxon>Archaea</taxon>
        <taxon>Thermoproteota</taxon>
        <taxon>Thermoprotei</taxon>
        <taxon>Desulfurococcales</taxon>
        <taxon>Desulfurococcaceae</taxon>
        <taxon>Desulfurococcus</taxon>
    </lineage>
</organism>
<dbReference type="InterPro" id="IPR035684">
    <property type="entry name" value="ArgRS_core"/>
</dbReference>
<dbReference type="HOGENOM" id="CLU_006406_6_1_2"/>
<dbReference type="SMART" id="SM00836">
    <property type="entry name" value="DALR_1"/>
    <property type="match status" value="1"/>
</dbReference>
<keyword evidence="4 9" id="KW-0547">Nucleotide-binding</keyword>
<evidence type="ECO:0000313" key="11">
    <source>
        <dbReference type="EMBL" id="ACL10826.1"/>
    </source>
</evidence>
<dbReference type="EC" id="6.1.1.19" evidence="2"/>
<evidence type="ECO:0000256" key="7">
    <source>
        <dbReference type="ARBA" id="ARBA00023146"/>
    </source>
</evidence>
<dbReference type="PANTHER" id="PTHR11956">
    <property type="entry name" value="ARGINYL-TRNA SYNTHETASE"/>
    <property type="match status" value="1"/>
</dbReference>
<keyword evidence="7 9" id="KW-0030">Aminoacyl-tRNA synthetase</keyword>
<dbReference type="eggNOG" id="arCOG00487">
    <property type="taxonomic scope" value="Archaea"/>
</dbReference>
<dbReference type="PANTHER" id="PTHR11956:SF5">
    <property type="entry name" value="ARGININE--TRNA LIGASE, CYTOPLASMIC"/>
    <property type="match status" value="1"/>
</dbReference>
<dbReference type="Proteomes" id="UP000006903">
    <property type="component" value="Chromosome"/>
</dbReference>
<dbReference type="SUPFAM" id="SSF52374">
    <property type="entry name" value="Nucleotidylyl transferase"/>
    <property type="match status" value="2"/>
</dbReference>
<dbReference type="SUPFAM" id="SSF47323">
    <property type="entry name" value="Anticodon-binding domain of a subclass of class I aminoacyl-tRNA synthetases"/>
    <property type="match status" value="1"/>
</dbReference>
<dbReference type="Gene3D" id="3.30.1360.70">
    <property type="entry name" value="Arginyl tRNA synthetase N-terminal domain"/>
    <property type="match status" value="1"/>
</dbReference>
<evidence type="ECO:0000256" key="5">
    <source>
        <dbReference type="ARBA" id="ARBA00022840"/>
    </source>
</evidence>
<keyword evidence="3 9" id="KW-0436">Ligase</keyword>
<evidence type="ECO:0000256" key="8">
    <source>
        <dbReference type="ARBA" id="ARBA00049339"/>
    </source>
</evidence>
<dbReference type="GO" id="GO:0005737">
    <property type="term" value="C:cytoplasm"/>
    <property type="evidence" value="ECO:0007669"/>
    <property type="project" value="InterPro"/>
</dbReference>